<accession>A0ABV1RDS1</accession>
<dbReference type="PANTHER" id="PTHR33747:SF1">
    <property type="entry name" value="ADENYLATE CYCLASE-ASSOCIATED CAP C-TERMINAL DOMAIN-CONTAINING PROTEIN"/>
    <property type="match status" value="1"/>
</dbReference>
<evidence type="ECO:0000313" key="2">
    <source>
        <dbReference type="EMBL" id="MER2491068.1"/>
    </source>
</evidence>
<feature type="domain" description="YchJ-like middle NTF2-like" evidence="1">
    <location>
        <begin position="28"/>
        <end position="125"/>
    </location>
</feature>
<dbReference type="Proteomes" id="UP001467690">
    <property type="component" value="Unassembled WGS sequence"/>
</dbReference>
<name>A0ABV1RDS1_9ALTE</name>
<dbReference type="InterPro" id="IPR048469">
    <property type="entry name" value="YchJ-like_M"/>
</dbReference>
<proteinExistence type="predicted"/>
<dbReference type="Pfam" id="PF17775">
    <property type="entry name" value="YchJ_M-like"/>
    <property type="match status" value="1"/>
</dbReference>
<organism evidence="2 3">
    <name type="scientific">Catenovulum sediminis</name>
    <dbReference type="NCBI Taxonomy" id="1740262"/>
    <lineage>
        <taxon>Bacteria</taxon>
        <taxon>Pseudomonadati</taxon>
        <taxon>Pseudomonadota</taxon>
        <taxon>Gammaproteobacteria</taxon>
        <taxon>Alteromonadales</taxon>
        <taxon>Alteromonadaceae</taxon>
        <taxon>Catenovulum</taxon>
    </lineage>
</organism>
<keyword evidence="3" id="KW-1185">Reference proteome</keyword>
<comment type="caution">
    <text evidence="2">The sequence shown here is derived from an EMBL/GenBank/DDBJ whole genome shotgun (WGS) entry which is preliminary data.</text>
</comment>
<sequence length="155" mass="17746">MENCPCCSGLKFKDCCADKISRKNPAQTPLELMRARYSAYAVKDIDFLVFSQDSRTHSGNIRQEIVDFANAVKFIKLEIHNHQHDNETQGHVNFSAYYASNGQIHRLTENSQFIFKDGEWFYLSGDTDFSTLKINRNETCPCGSGKKFKRCCANK</sequence>
<evidence type="ECO:0000313" key="3">
    <source>
        <dbReference type="Proteomes" id="UP001467690"/>
    </source>
</evidence>
<evidence type="ECO:0000259" key="1">
    <source>
        <dbReference type="Pfam" id="PF17775"/>
    </source>
</evidence>
<dbReference type="SUPFAM" id="SSF54427">
    <property type="entry name" value="NTF2-like"/>
    <property type="match status" value="1"/>
</dbReference>
<dbReference type="InterPro" id="IPR032710">
    <property type="entry name" value="NTF2-like_dom_sf"/>
</dbReference>
<reference evidence="2 3" key="1">
    <citation type="submission" date="2024-06" db="EMBL/GenBank/DDBJ databases">
        <authorList>
            <person name="Chen R.Y."/>
        </authorList>
    </citation>
    <scope>NUCLEOTIDE SEQUENCE [LARGE SCALE GENOMIC DNA]</scope>
    <source>
        <strain evidence="2 3">D2</strain>
    </source>
</reference>
<dbReference type="Pfam" id="PF02810">
    <property type="entry name" value="SEC-C"/>
    <property type="match status" value="2"/>
</dbReference>
<dbReference type="PANTHER" id="PTHR33747">
    <property type="entry name" value="UPF0225 PROTEIN SCO1677"/>
    <property type="match status" value="1"/>
</dbReference>
<dbReference type="RefSeq" id="WP_350400819.1">
    <property type="nucleotide sequence ID" value="NZ_JBELOE010000080.1"/>
</dbReference>
<dbReference type="EMBL" id="JBELOE010000080">
    <property type="protein sequence ID" value="MER2491068.1"/>
    <property type="molecule type" value="Genomic_DNA"/>
</dbReference>
<protein>
    <submittedName>
        <fullName evidence="2">YchJ family metal-binding protein</fullName>
    </submittedName>
</protein>
<dbReference type="SUPFAM" id="SSF103642">
    <property type="entry name" value="Sec-C motif"/>
    <property type="match status" value="1"/>
</dbReference>
<gene>
    <name evidence="2" type="ORF">ABS311_04150</name>
</gene>
<dbReference type="Gene3D" id="3.10.450.50">
    <property type="match status" value="1"/>
</dbReference>
<dbReference type="InterPro" id="IPR004027">
    <property type="entry name" value="SEC_C_motif"/>
</dbReference>